<evidence type="ECO:0000259" key="2">
    <source>
        <dbReference type="Pfam" id="PF01408"/>
    </source>
</evidence>
<gene>
    <name evidence="4" type="ORF">N1027_02220</name>
</gene>
<dbReference type="SUPFAM" id="SSF51735">
    <property type="entry name" value="NAD(P)-binding Rossmann-fold domains"/>
    <property type="match status" value="1"/>
</dbReference>
<name>A0ABT2GMX9_9MICO</name>
<dbReference type="Pfam" id="PF22725">
    <property type="entry name" value="GFO_IDH_MocA_C3"/>
    <property type="match status" value="1"/>
</dbReference>
<dbReference type="Proteomes" id="UP001165584">
    <property type="component" value="Unassembled WGS sequence"/>
</dbReference>
<keyword evidence="5" id="KW-1185">Reference proteome</keyword>
<dbReference type="InterPro" id="IPR051450">
    <property type="entry name" value="Gfo/Idh/MocA_Oxidoreductases"/>
</dbReference>
<dbReference type="EMBL" id="JANLCM010000001">
    <property type="protein sequence ID" value="MCS5716942.1"/>
    <property type="molecule type" value="Genomic_DNA"/>
</dbReference>
<feature type="domain" description="Gfo/Idh/MocA-like oxidoreductase N-terminal" evidence="2">
    <location>
        <begin position="2"/>
        <end position="121"/>
    </location>
</feature>
<dbReference type="PANTHER" id="PTHR43377:SF1">
    <property type="entry name" value="BILIVERDIN REDUCTASE A"/>
    <property type="match status" value="1"/>
</dbReference>
<sequence>MRVIQVGLGFWGADWANVIATSGQTELVALVDISDESLRVVGDAIGLAPEKRFTDFAEAIAATDADAALVVVPPHVHEAIALQALEAGLHVMVEKPFTTTIAGSQRLIDAAERHDRTIMVTQSFRFRRGPRTVKRLIEEGALGTIEQVYGRFFKDPAFTGFRLEMDEPLIVDMSIHHFDYIRGIFGLEPTQVRARSFNPSWSRFAGNASANVQFTTADGAEISYVGSWHARRPHTSWDGTWEIHGTDASLSWDHNTVLLYPHSNVIGETVFRRRALERPGDVLEFPLDPLEREERWGTINEFVTAIAEGRAPETHGGDNIRSLGLVLAAVESTKNDGAPVDFEQFLREGVTS</sequence>
<evidence type="ECO:0000313" key="4">
    <source>
        <dbReference type="EMBL" id="MCS5716942.1"/>
    </source>
</evidence>
<keyword evidence="1" id="KW-0520">NAD</keyword>
<comment type="caution">
    <text evidence="4">The sequence shown here is derived from an EMBL/GenBank/DDBJ whole genome shotgun (WGS) entry which is preliminary data.</text>
</comment>
<dbReference type="RefSeq" id="WP_259504666.1">
    <property type="nucleotide sequence ID" value="NZ_JANLCM010000001.1"/>
</dbReference>
<evidence type="ECO:0000313" key="5">
    <source>
        <dbReference type="Proteomes" id="UP001165584"/>
    </source>
</evidence>
<dbReference type="InterPro" id="IPR055170">
    <property type="entry name" value="GFO_IDH_MocA-like_dom"/>
</dbReference>
<dbReference type="InterPro" id="IPR000683">
    <property type="entry name" value="Gfo/Idh/MocA-like_OxRdtase_N"/>
</dbReference>
<protein>
    <submittedName>
        <fullName evidence="4">Gfo/Idh/MocA family oxidoreductase</fullName>
    </submittedName>
</protein>
<dbReference type="PANTHER" id="PTHR43377">
    <property type="entry name" value="BILIVERDIN REDUCTASE A"/>
    <property type="match status" value="1"/>
</dbReference>
<evidence type="ECO:0000259" key="3">
    <source>
        <dbReference type="Pfam" id="PF22725"/>
    </source>
</evidence>
<dbReference type="Gene3D" id="3.30.360.10">
    <property type="entry name" value="Dihydrodipicolinate Reductase, domain 2"/>
    <property type="match status" value="1"/>
</dbReference>
<reference evidence="4" key="1">
    <citation type="submission" date="2022-08" db="EMBL/GenBank/DDBJ databases">
        <authorList>
            <person name="Deng Y."/>
            <person name="Han X.-F."/>
            <person name="Zhang Y.-Q."/>
        </authorList>
    </citation>
    <scope>NUCLEOTIDE SEQUENCE</scope>
    <source>
        <strain evidence="4">CPCC 205763</strain>
    </source>
</reference>
<evidence type="ECO:0000256" key="1">
    <source>
        <dbReference type="ARBA" id="ARBA00023027"/>
    </source>
</evidence>
<organism evidence="4 5">
    <name type="scientific">Herbiconiux aconitum</name>
    <dbReference type="NCBI Taxonomy" id="2970913"/>
    <lineage>
        <taxon>Bacteria</taxon>
        <taxon>Bacillati</taxon>
        <taxon>Actinomycetota</taxon>
        <taxon>Actinomycetes</taxon>
        <taxon>Micrococcales</taxon>
        <taxon>Microbacteriaceae</taxon>
        <taxon>Herbiconiux</taxon>
    </lineage>
</organism>
<proteinExistence type="predicted"/>
<feature type="domain" description="GFO/IDH/MocA-like oxidoreductase" evidence="3">
    <location>
        <begin position="131"/>
        <end position="250"/>
    </location>
</feature>
<dbReference type="InterPro" id="IPR036291">
    <property type="entry name" value="NAD(P)-bd_dom_sf"/>
</dbReference>
<dbReference type="Pfam" id="PF01408">
    <property type="entry name" value="GFO_IDH_MocA"/>
    <property type="match status" value="1"/>
</dbReference>
<dbReference type="Gene3D" id="3.40.50.720">
    <property type="entry name" value="NAD(P)-binding Rossmann-like Domain"/>
    <property type="match status" value="1"/>
</dbReference>
<dbReference type="SUPFAM" id="SSF55347">
    <property type="entry name" value="Glyceraldehyde-3-phosphate dehydrogenase-like, C-terminal domain"/>
    <property type="match status" value="1"/>
</dbReference>
<accession>A0ABT2GMX9</accession>